<proteinExistence type="predicted"/>
<comment type="caution">
    <text evidence="2">The sequence shown here is derived from an EMBL/GenBank/DDBJ whole genome shotgun (WGS) entry which is preliminary data.</text>
</comment>
<dbReference type="InterPro" id="IPR011600">
    <property type="entry name" value="Pept_C14_caspase"/>
</dbReference>
<dbReference type="Proteomes" id="UP000443843">
    <property type="component" value="Unassembled WGS sequence"/>
</dbReference>
<dbReference type="Gene3D" id="3.40.50.1460">
    <property type="match status" value="1"/>
</dbReference>
<evidence type="ECO:0000313" key="3">
    <source>
        <dbReference type="Proteomes" id="UP000443843"/>
    </source>
</evidence>
<protein>
    <recommendedName>
        <fullName evidence="1">Peptidase C14 caspase domain-containing protein</fullName>
    </recommendedName>
</protein>
<evidence type="ECO:0000259" key="1">
    <source>
        <dbReference type="Pfam" id="PF00656"/>
    </source>
</evidence>
<dbReference type="PANTHER" id="PTHR48104:SF30">
    <property type="entry name" value="METACASPASE-1"/>
    <property type="match status" value="1"/>
</dbReference>
<dbReference type="Pfam" id="PF00656">
    <property type="entry name" value="Peptidase_C14"/>
    <property type="match status" value="1"/>
</dbReference>
<dbReference type="InterPro" id="IPR050452">
    <property type="entry name" value="Metacaspase"/>
</dbReference>
<dbReference type="GO" id="GO:0004197">
    <property type="term" value="F:cysteine-type endopeptidase activity"/>
    <property type="evidence" value="ECO:0007669"/>
    <property type="project" value="InterPro"/>
</dbReference>
<dbReference type="InterPro" id="IPR029030">
    <property type="entry name" value="Caspase-like_dom_sf"/>
</dbReference>
<gene>
    <name evidence="2" type="ORF">GLS40_06605</name>
</gene>
<name>A0A844WEU6_9RHOB</name>
<dbReference type="EMBL" id="WNXQ01000003">
    <property type="protein sequence ID" value="MWB77689.1"/>
    <property type="molecule type" value="Genomic_DNA"/>
</dbReference>
<reference evidence="2 3" key="1">
    <citation type="submission" date="2019-11" db="EMBL/GenBank/DDBJ databases">
        <title>Pseudooceanicola pacifica sp. nov., isolated from deep-sea sediment of the Pacific Ocean.</title>
        <authorList>
            <person name="Lyu L."/>
        </authorList>
    </citation>
    <scope>NUCLEOTIDE SEQUENCE [LARGE SCALE GENOMIC DNA]</scope>
    <source>
        <strain evidence="2 3">216_PA32_1</strain>
    </source>
</reference>
<keyword evidence="3" id="KW-1185">Reference proteome</keyword>
<accession>A0A844WEU6</accession>
<dbReference type="SUPFAM" id="SSF52129">
    <property type="entry name" value="Caspase-like"/>
    <property type="match status" value="1"/>
</dbReference>
<organism evidence="2 3">
    <name type="scientific">Pseudooceanicola pacificus</name>
    <dbReference type="NCBI Taxonomy" id="2676438"/>
    <lineage>
        <taxon>Bacteria</taxon>
        <taxon>Pseudomonadati</taxon>
        <taxon>Pseudomonadota</taxon>
        <taxon>Alphaproteobacteria</taxon>
        <taxon>Rhodobacterales</taxon>
        <taxon>Paracoccaceae</taxon>
        <taxon>Pseudooceanicola</taxon>
    </lineage>
</organism>
<sequence>MTNPVIWPFHLIGGQPPAIIETWRSRRGQMTRLDPRIARLVAVALTLTFAPQPGLAKVLGLVVGVSDYEYLDADLRGPANDVGLVARMLLARGAAPADVTVLAAPDAPLPGGLAPAAQPRRAAIVAALEGLAATARPGDTVVFYFSGHGSQMPDASGDEAGGYDEILLPSDARDWKGAIGAVENALVDDELGVMMQAILDTGAELVAILDACHSATGFRDIAGNGAARYVDPALLGVPDAQAGDAEAGQVAPPLNGRFVFLYSSQSDQRSFEYPLGDAGDPASWYGDFTGALMPVLTAGQGLSWAQALMAATDGMSRSGPAAQTPDAEGTLLEAPVFGTGTGQALWRTEGRRVAAGLLAGLGAGAQLAVYADAAASGTPVLAEVAELRADSAMLAGGEGLPAQGYARLNRPAPPAPLALAAPVAADGGDYAALAATLAEVTANLDGIAPADAGRAAMTPYFTGGTLALAGRDGVLDGAGPGSSPRLSGGETGPQAVAAFLDRAARAHALRTALGMAEGGGLSAFALPGVGLQVALTQVGGGAECDGSGAETPVTGAATVQDCDQLWLSVTNGSRTARDITVLYLDRDLAVTALWPEGGLSNRLGFGETQEIGLQITNPSDLPGSEELIVLSAPAVQGAPRTVLTALADPVQMRAAAPESGPLAQYLMAAADPSAQQRNLPMPGAVPRLEVTRFRISLAPAGIR</sequence>
<dbReference type="PANTHER" id="PTHR48104">
    <property type="entry name" value="METACASPASE-4"/>
    <property type="match status" value="1"/>
</dbReference>
<evidence type="ECO:0000313" key="2">
    <source>
        <dbReference type="EMBL" id="MWB77689.1"/>
    </source>
</evidence>
<dbReference type="AlphaFoldDB" id="A0A844WEU6"/>
<feature type="domain" description="Peptidase C14 caspase" evidence="1">
    <location>
        <begin position="61"/>
        <end position="329"/>
    </location>
</feature>
<dbReference type="GO" id="GO:0006508">
    <property type="term" value="P:proteolysis"/>
    <property type="evidence" value="ECO:0007669"/>
    <property type="project" value="InterPro"/>
</dbReference>
<dbReference type="GO" id="GO:0005737">
    <property type="term" value="C:cytoplasm"/>
    <property type="evidence" value="ECO:0007669"/>
    <property type="project" value="TreeGrafter"/>
</dbReference>